<protein>
    <submittedName>
        <fullName evidence="7">Glyoxylate/hydroxypyruvate reductase A</fullName>
    </submittedName>
</protein>
<feature type="domain" description="D-isomer specific 2-hydroxyacid dehydrogenase catalytic" evidence="5">
    <location>
        <begin position="15"/>
        <end position="305"/>
    </location>
</feature>
<dbReference type="GO" id="GO:0051287">
    <property type="term" value="F:NAD binding"/>
    <property type="evidence" value="ECO:0007669"/>
    <property type="project" value="InterPro"/>
</dbReference>
<evidence type="ECO:0000256" key="1">
    <source>
        <dbReference type="ARBA" id="ARBA00005854"/>
    </source>
</evidence>
<evidence type="ECO:0000256" key="3">
    <source>
        <dbReference type="ARBA" id="ARBA00023027"/>
    </source>
</evidence>
<dbReference type="InterPro" id="IPR006140">
    <property type="entry name" value="D-isomer_DH_NAD-bd"/>
</dbReference>
<dbReference type="SUPFAM" id="SSF51735">
    <property type="entry name" value="NAD(P)-binding Rossmann-fold domains"/>
    <property type="match status" value="1"/>
</dbReference>
<keyword evidence="3" id="KW-0520">NAD</keyword>
<dbReference type="Pfam" id="PF02826">
    <property type="entry name" value="2-Hacid_dh_C"/>
    <property type="match status" value="1"/>
</dbReference>
<evidence type="ECO:0000259" key="6">
    <source>
        <dbReference type="Pfam" id="PF02826"/>
    </source>
</evidence>
<dbReference type="SUPFAM" id="SSF52283">
    <property type="entry name" value="Formate/glycerate dehydrogenase catalytic domain-like"/>
    <property type="match status" value="1"/>
</dbReference>
<dbReference type="InterPro" id="IPR036291">
    <property type="entry name" value="NAD(P)-bd_dom_sf"/>
</dbReference>
<evidence type="ECO:0000256" key="4">
    <source>
        <dbReference type="RuleBase" id="RU003719"/>
    </source>
</evidence>
<feature type="domain" description="D-isomer specific 2-hydroxyacid dehydrogenase NAD-binding" evidence="6">
    <location>
        <begin position="100"/>
        <end position="273"/>
    </location>
</feature>
<keyword evidence="7" id="KW-0670">Pyruvate</keyword>
<gene>
    <name evidence="7" type="primary">ghrA</name>
    <name evidence="7" type="ORF">JEOSCH030_01813</name>
</gene>
<dbReference type="Proteomes" id="UP000521032">
    <property type="component" value="Unassembled WGS sequence"/>
</dbReference>
<name>A0A6V7RQI9_9BACL</name>
<accession>A0A6V7RQI9</accession>
<sequence length="311" mass="35720">MHVLSTINLPDKYIEDMKNEGLTYKYVKSAELTKADLNEAEIMISYGSKIDFEHPEELTSIKWLHVMSAGMDEVPKEVYDTCIVTNSSGIHKIQMAEYAVGLILQYYKNLNQAYENQKAHIWERNLKSEEIYGKTAFILGTGNIGTRLARLLSAFDVKVIGFNTSGREIEHFEKTLPIIELKNRLGEADIVVNILPSTKETRGMLDTSMFEAMKDSSVFLNIGRGDIMTDETMIDVLKNRTIRHMLLDVFNEEPLKEDSIFFEFDNITITPHASSKTSEYIPRAYKIFKENLHNLKNNEEMFNVVTFEKGY</sequence>
<dbReference type="RefSeq" id="WP_186088590.1">
    <property type="nucleotide sequence ID" value="NZ_BMDB01000004.1"/>
</dbReference>
<evidence type="ECO:0000259" key="5">
    <source>
        <dbReference type="Pfam" id="PF00389"/>
    </source>
</evidence>
<dbReference type="PANTHER" id="PTHR43333:SF1">
    <property type="entry name" value="D-ISOMER SPECIFIC 2-HYDROXYACID DEHYDROGENASE NAD-BINDING DOMAIN-CONTAINING PROTEIN"/>
    <property type="match status" value="1"/>
</dbReference>
<evidence type="ECO:0000313" key="7">
    <source>
        <dbReference type="EMBL" id="CAD2080135.1"/>
    </source>
</evidence>
<dbReference type="EMBL" id="CAJEWE010000011">
    <property type="protein sequence ID" value="CAD2080135.1"/>
    <property type="molecule type" value="Genomic_DNA"/>
</dbReference>
<comment type="similarity">
    <text evidence="1 4">Belongs to the D-isomer specific 2-hydroxyacid dehydrogenase family.</text>
</comment>
<proteinExistence type="inferred from homology"/>
<dbReference type="Pfam" id="PF00389">
    <property type="entry name" value="2-Hacid_dh"/>
    <property type="match status" value="1"/>
</dbReference>
<dbReference type="AlphaFoldDB" id="A0A6V7RQI9"/>
<dbReference type="Gene3D" id="3.40.50.720">
    <property type="entry name" value="NAD(P)-binding Rossmann-like Domain"/>
    <property type="match status" value="2"/>
</dbReference>
<dbReference type="PANTHER" id="PTHR43333">
    <property type="entry name" value="2-HACID_DH_C DOMAIN-CONTAINING PROTEIN"/>
    <property type="match status" value="1"/>
</dbReference>
<organism evidence="7 8">
    <name type="scientific">Phocicoccus schoeneichii</name>
    <dbReference type="NCBI Taxonomy" id="1812261"/>
    <lineage>
        <taxon>Bacteria</taxon>
        <taxon>Bacillati</taxon>
        <taxon>Bacillota</taxon>
        <taxon>Bacilli</taxon>
        <taxon>Bacillales</taxon>
        <taxon>Salinicoccaceae</taxon>
        <taxon>Phocicoccus</taxon>
    </lineage>
</organism>
<keyword evidence="2 4" id="KW-0560">Oxidoreductase</keyword>
<evidence type="ECO:0000256" key="2">
    <source>
        <dbReference type="ARBA" id="ARBA00023002"/>
    </source>
</evidence>
<dbReference type="InterPro" id="IPR006139">
    <property type="entry name" value="D-isomer_2_OHA_DH_cat_dom"/>
</dbReference>
<dbReference type="GO" id="GO:0016616">
    <property type="term" value="F:oxidoreductase activity, acting on the CH-OH group of donors, NAD or NADP as acceptor"/>
    <property type="evidence" value="ECO:0007669"/>
    <property type="project" value="InterPro"/>
</dbReference>
<reference evidence="7 8" key="1">
    <citation type="submission" date="2020-07" db="EMBL/GenBank/DDBJ databases">
        <authorList>
            <person name="Criscuolo A."/>
        </authorList>
    </citation>
    <scope>NUCLEOTIDE SEQUENCE [LARGE SCALE GENOMIC DNA]</scope>
    <source>
        <strain evidence="8">CIP 111030</strain>
    </source>
</reference>
<evidence type="ECO:0000313" key="8">
    <source>
        <dbReference type="Proteomes" id="UP000521032"/>
    </source>
</evidence>
<keyword evidence="8" id="KW-1185">Reference proteome</keyword>
<comment type="caution">
    <text evidence="7">The sequence shown here is derived from an EMBL/GenBank/DDBJ whole genome shotgun (WGS) entry which is preliminary data.</text>
</comment>